<dbReference type="GO" id="GO:0005199">
    <property type="term" value="F:structural constituent of cell wall"/>
    <property type="evidence" value="ECO:0007669"/>
    <property type="project" value="InterPro"/>
</dbReference>
<dbReference type="SMART" id="SM00075">
    <property type="entry name" value="HYDRO"/>
    <property type="match status" value="1"/>
</dbReference>
<comment type="similarity">
    <text evidence="2 6">Belongs to the fungal hydrophobin family.</text>
</comment>
<gene>
    <name evidence="7" type="ORF">PsYK624_113110</name>
</gene>
<evidence type="ECO:0000256" key="4">
    <source>
        <dbReference type="ARBA" id="ARBA00022525"/>
    </source>
</evidence>
<dbReference type="Proteomes" id="UP000703269">
    <property type="component" value="Unassembled WGS sequence"/>
</dbReference>
<organism evidence="7 8">
    <name type="scientific">Phanerochaete sordida</name>
    <dbReference type="NCBI Taxonomy" id="48140"/>
    <lineage>
        <taxon>Eukaryota</taxon>
        <taxon>Fungi</taxon>
        <taxon>Dikarya</taxon>
        <taxon>Basidiomycota</taxon>
        <taxon>Agaricomycotina</taxon>
        <taxon>Agaricomycetes</taxon>
        <taxon>Polyporales</taxon>
        <taxon>Phanerochaetaceae</taxon>
        <taxon>Phanerochaete</taxon>
    </lineage>
</organism>
<keyword evidence="6" id="KW-0732">Signal</keyword>
<dbReference type="CDD" id="cd23507">
    <property type="entry name" value="hydrophobin_I"/>
    <property type="match status" value="1"/>
</dbReference>
<proteinExistence type="inferred from homology"/>
<evidence type="ECO:0000313" key="8">
    <source>
        <dbReference type="Proteomes" id="UP000703269"/>
    </source>
</evidence>
<keyword evidence="4 6" id="KW-0964">Secreted</keyword>
<evidence type="ECO:0000256" key="2">
    <source>
        <dbReference type="ARBA" id="ARBA00010446"/>
    </source>
</evidence>
<keyword evidence="8" id="KW-1185">Reference proteome</keyword>
<protein>
    <recommendedName>
        <fullName evidence="6">Hydrophobin</fullName>
    </recommendedName>
</protein>
<dbReference type="Pfam" id="PF01185">
    <property type="entry name" value="Hydrophobin"/>
    <property type="match status" value="1"/>
</dbReference>
<feature type="chain" id="PRO_5040529444" description="Hydrophobin" evidence="6">
    <location>
        <begin position="18"/>
        <end position="107"/>
    </location>
</feature>
<reference evidence="7 8" key="1">
    <citation type="submission" date="2021-08" db="EMBL/GenBank/DDBJ databases">
        <title>Draft Genome Sequence of Phanerochaete sordida strain YK-624.</title>
        <authorList>
            <person name="Mori T."/>
            <person name="Dohra H."/>
            <person name="Suzuki T."/>
            <person name="Kawagishi H."/>
            <person name="Hirai H."/>
        </authorList>
    </citation>
    <scope>NUCLEOTIDE SEQUENCE [LARGE SCALE GENOMIC DNA]</scope>
    <source>
        <strain evidence="7 8">YK-624</strain>
    </source>
</reference>
<dbReference type="GO" id="GO:0009277">
    <property type="term" value="C:fungal-type cell wall"/>
    <property type="evidence" value="ECO:0007669"/>
    <property type="project" value="InterPro"/>
</dbReference>
<dbReference type="EMBL" id="BPQB01000046">
    <property type="protein sequence ID" value="GJE95130.1"/>
    <property type="molecule type" value="Genomic_DNA"/>
</dbReference>
<keyword evidence="5 6" id="KW-1015">Disulfide bond</keyword>
<name>A0A9P3GKC7_9APHY</name>
<dbReference type="AlphaFoldDB" id="A0A9P3GKC7"/>
<accession>A0A9P3GKC7</accession>
<feature type="signal peptide" evidence="6">
    <location>
        <begin position="1"/>
        <end position="17"/>
    </location>
</feature>
<comment type="caution">
    <text evidence="7">The sequence shown here is derived from an EMBL/GenBank/DDBJ whole genome shotgun (WGS) entry which is preliminary data.</text>
</comment>
<dbReference type="InterPro" id="IPR001338">
    <property type="entry name" value="Class_I_Hydrophobin"/>
</dbReference>
<evidence type="ECO:0000313" key="7">
    <source>
        <dbReference type="EMBL" id="GJE95130.1"/>
    </source>
</evidence>
<evidence type="ECO:0000256" key="5">
    <source>
        <dbReference type="ARBA" id="ARBA00023157"/>
    </source>
</evidence>
<keyword evidence="3 6" id="KW-0134">Cell wall</keyword>
<evidence type="ECO:0000256" key="6">
    <source>
        <dbReference type="RuleBase" id="RU365009"/>
    </source>
</evidence>
<evidence type="ECO:0000256" key="3">
    <source>
        <dbReference type="ARBA" id="ARBA00022512"/>
    </source>
</evidence>
<sequence>MLSKLAALATLALTVLAVATPAARVASRNDPTVACCTGTEAADSAAGARLLSLLGIILPDVNVLLALECSPISIFGAGSGSACSGTTVSCSGGIIDGIGLACVPIIV</sequence>
<comment type="subcellular location">
    <subcellularLocation>
        <location evidence="1 6">Secreted</location>
        <location evidence="1 6">Cell wall</location>
    </subcellularLocation>
</comment>
<evidence type="ECO:0000256" key="1">
    <source>
        <dbReference type="ARBA" id="ARBA00004191"/>
    </source>
</evidence>